<organism evidence="2 3">
    <name type="scientific">Prauserella endophytica</name>
    <dbReference type="NCBI Taxonomy" id="1592324"/>
    <lineage>
        <taxon>Bacteria</taxon>
        <taxon>Bacillati</taxon>
        <taxon>Actinomycetota</taxon>
        <taxon>Actinomycetes</taxon>
        <taxon>Pseudonocardiales</taxon>
        <taxon>Pseudonocardiaceae</taxon>
        <taxon>Prauserella</taxon>
        <taxon>Prauserella coralliicola group</taxon>
    </lineage>
</organism>
<keyword evidence="1" id="KW-1133">Transmembrane helix</keyword>
<comment type="caution">
    <text evidence="2">The sequence shown here is derived from an EMBL/GenBank/DDBJ whole genome shotgun (WGS) entry which is preliminary data.</text>
</comment>
<dbReference type="RefSeq" id="WP_137093809.1">
    <property type="nucleotide sequence ID" value="NZ_SWMS01000002.1"/>
</dbReference>
<keyword evidence="3" id="KW-1185">Reference proteome</keyword>
<evidence type="ECO:0000313" key="2">
    <source>
        <dbReference type="EMBL" id="TKG72857.1"/>
    </source>
</evidence>
<name>A0ABY2SB58_9PSEU</name>
<feature type="transmembrane region" description="Helical" evidence="1">
    <location>
        <begin position="12"/>
        <end position="33"/>
    </location>
</feature>
<evidence type="ECO:0000256" key="1">
    <source>
        <dbReference type="SAM" id="Phobius"/>
    </source>
</evidence>
<evidence type="ECO:0000313" key="3">
    <source>
        <dbReference type="Proteomes" id="UP000309992"/>
    </source>
</evidence>
<keyword evidence="1" id="KW-0812">Transmembrane</keyword>
<dbReference type="Proteomes" id="UP000309992">
    <property type="component" value="Unassembled WGS sequence"/>
</dbReference>
<reference evidence="2 3" key="1">
    <citation type="journal article" date="2015" name="Antonie Van Leeuwenhoek">
        <title>Prauserella endophytica sp. nov., an endophytic actinobacterium isolated from Tamarix taklamakanensis.</title>
        <authorList>
            <person name="Liu J.M."/>
            <person name="Habden X."/>
            <person name="Guo L."/>
            <person name="Tuo L."/>
            <person name="Jiang Z.K."/>
            <person name="Liu S.W."/>
            <person name="Liu X.F."/>
            <person name="Chen L."/>
            <person name="Li R.F."/>
            <person name="Zhang Y.Q."/>
            <person name="Sun C.H."/>
        </authorList>
    </citation>
    <scope>NUCLEOTIDE SEQUENCE [LARGE SCALE GENOMIC DNA]</scope>
    <source>
        <strain evidence="2 3">CGMCC 4.7182</strain>
    </source>
</reference>
<feature type="transmembrane region" description="Helical" evidence="1">
    <location>
        <begin position="81"/>
        <end position="104"/>
    </location>
</feature>
<protein>
    <recommendedName>
        <fullName evidence="4">DUF4190 domain-containing protein</fullName>
    </recommendedName>
</protein>
<feature type="transmembrane region" description="Helical" evidence="1">
    <location>
        <begin position="48"/>
        <end position="69"/>
    </location>
</feature>
<keyword evidence="1" id="KW-0472">Membrane</keyword>
<dbReference type="EMBL" id="SWMS01000002">
    <property type="protein sequence ID" value="TKG72857.1"/>
    <property type="molecule type" value="Genomic_DNA"/>
</dbReference>
<accession>A0ABY2SB58</accession>
<proteinExistence type="predicted"/>
<gene>
    <name evidence="2" type="ORF">FCN18_06465</name>
</gene>
<sequence length="108" mass="11548">MTEPAGENRNRFGPALAGFLVPIVLLSVVVLGFRQRLFWDLGWRGGEYAQVFLGVVLAAVLAGIVLKAARPRPPWRSFGTGLILAGTLGTVSAVVVIVAILNALSRMY</sequence>
<evidence type="ECO:0008006" key="4">
    <source>
        <dbReference type="Google" id="ProtNLM"/>
    </source>
</evidence>